<dbReference type="EMBL" id="OU963862">
    <property type="protein sequence ID" value="CAH0381172.1"/>
    <property type="molecule type" value="Genomic_DNA"/>
</dbReference>
<keyword evidence="2" id="KW-1185">Reference proteome</keyword>
<dbReference type="PANTHER" id="PTHR46601">
    <property type="entry name" value="ULP_PROTEASE DOMAIN-CONTAINING PROTEIN"/>
    <property type="match status" value="1"/>
</dbReference>
<evidence type="ECO:0000313" key="2">
    <source>
        <dbReference type="Proteomes" id="UP001152759"/>
    </source>
</evidence>
<gene>
    <name evidence="1" type="ORF">BEMITA_LOCUS845</name>
</gene>
<dbReference type="Proteomes" id="UP001152759">
    <property type="component" value="Chromosome 1"/>
</dbReference>
<evidence type="ECO:0000313" key="1">
    <source>
        <dbReference type="EMBL" id="CAH0381172.1"/>
    </source>
</evidence>
<reference evidence="1" key="1">
    <citation type="submission" date="2021-12" db="EMBL/GenBank/DDBJ databases">
        <authorList>
            <person name="King R."/>
        </authorList>
    </citation>
    <scope>NUCLEOTIDE SEQUENCE</scope>
</reference>
<sequence>MASKKDDSFAFGNLARRVISLTNEVVALIRLSFIPMNQNAPPLLANNNESHSSLAIISNNTDHKAYAIRAHSSPILLWLAERYPNVNTIHFFSDGPTSQYRNRYNIFLGYNVVEQIFRNLKLAGISLQVGLKGPQDGVGAVIKRNA</sequence>
<accession>A0A9P0EXN3</accession>
<proteinExistence type="predicted"/>
<protein>
    <submittedName>
        <fullName evidence="1">Uncharacterized protein</fullName>
    </submittedName>
</protein>
<dbReference type="AlphaFoldDB" id="A0A9P0EXN3"/>
<name>A0A9P0EXN3_BEMTA</name>
<dbReference type="PANTHER" id="PTHR46601:SF1">
    <property type="entry name" value="ADF-H DOMAIN-CONTAINING PROTEIN"/>
    <property type="match status" value="1"/>
</dbReference>
<organism evidence="1 2">
    <name type="scientific">Bemisia tabaci</name>
    <name type="common">Sweetpotato whitefly</name>
    <name type="synonym">Aleurodes tabaci</name>
    <dbReference type="NCBI Taxonomy" id="7038"/>
    <lineage>
        <taxon>Eukaryota</taxon>
        <taxon>Metazoa</taxon>
        <taxon>Ecdysozoa</taxon>
        <taxon>Arthropoda</taxon>
        <taxon>Hexapoda</taxon>
        <taxon>Insecta</taxon>
        <taxon>Pterygota</taxon>
        <taxon>Neoptera</taxon>
        <taxon>Paraneoptera</taxon>
        <taxon>Hemiptera</taxon>
        <taxon>Sternorrhyncha</taxon>
        <taxon>Aleyrodoidea</taxon>
        <taxon>Aleyrodidae</taxon>
        <taxon>Aleyrodinae</taxon>
        <taxon>Bemisia</taxon>
    </lineage>
</organism>